<dbReference type="Gene3D" id="2.40.30.170">
    <property type="match status" value="1"/>
</dbReference>
<organism evidence="4 5">
    <name type="scientific">Epilithonimonas bovis DSM 19482</name>
    <dbReference type="NCBI Taxonomy" id="1121284"/>
    <lineage>
        <taxon>Bacteria</taxon>
        <taxon>Pseudomonadati</taxon>
        <taxon>Bacteroidota</taxon>
        <taxon>Flavobacteriia</taxon>
        <taxon>Flavobacteriales</taxon>
        <taxon>Weeksellaceae</taxon>
        <taxon>Chryseobacterium group</taxon>
        <taxon>Epilithonimonas</taxon>
    </lineage>
</organism>
<evidence type="ECO:0000259" key="3">
    <source>
        <dbReference type="Pfam" id="PF25917"/>
    </source>
</evidence>
<feature type="transmembrane region" description="Helical" evidence="2">
    <location>
        <begin position="7"/>
        <end position="26"/>
    </location>
</feature>
<feature type="domain" description="Multidrug resistance protein MdtA-like barrel-sandwich hybrid" evidence="3">
    <location>
        <begin position="47"/>
        <end position="234"/>
    </location>
</feature>
<dbReference type="GO" id="GO:0005886">
    <property type="term" value="C:plasma membrane"/>
    <property type="evidence" value="ECO:0007669"/>
    <property type="project" value="TreeGrafter"/>
</dbReference>
<feature type="coiled-coil region" evidence="1">
    <location>
        <begin position="157"/>
        <end position="206"/>
    </location>
</feature>
<evidence type="ECO:0000256" key="2">
    <source>
        <dbReference type="SAM" id="Phobius"/>
    </source>
</evidence>
<dbReference type="STRING" id="1121284.SAMN05660493_02202"/>
<dbReference type="AlphaFoldDB" id="A0A1U7PZI7"/>
<dbReference type="PANTHER" id="PTHR30438:SF2">
    <property type="entry name" value="MEMBRANE PROTEIN"/>
    <property type="match status" value="1"/>
</dbReference>
<keyword evidence="2" id="KW-0812">Transmembrane</keyword>
<keyword evidence="2" id="KW-1133">Transmembrane helix</keyword>
<keyword evidence="5" id="KW-1185">Reference proteome</keyword>
<name>A0A1U7PZI7_9FLAO</name>
<accession>A0A1U7PZI7</accession>
<dbReference type="Gene3D" id="2.40.50.100">
    <property type="match status" value="2"/>
</dbReference>
<dbReference type="RefSeq" id="WP_076783643.1">
    <property type="nucleotide sequence ID" value="NZ_FTPU01000024.1"/>
</dbReference>
<evidence type="ECO:0000256" key="1">
    <source>
        <dbReference type="SAM" id="Coils"/>
    </source>
</evidence>
<dbReference type="Pfam" id="PF25917">
    <property type="entry name" value="BSH_RND"/>
    <property type="match status" value="1"/>
</dbReference>
<dbReference type="SUPFAM" id="SSF111369">
    <property type="entry name" value="HlyD-like secretion proteins"/>
    <property type="match status" value="1"/>
</dbReference>
<dbReference type="Proteomes" id="UP000187261">
    <property type="component" value="Unassembled WGS sequence"/>
</dbReference>
<evidence type="ECO:0000313" key="4">
    <source>
        <dbReference type="EMBL" id="SIT97483.1"/>
    </source>
</evidence>
<gene>
    <name evidence="4" type="ORF">SAMN05660493_02202</name>
</gene>
<proteinExistence type="predicted"/>
<keyword evidence="2" id="KW-0472">Membrane</keyword>
<protein>
    <submittedName>
        <fullName evidence="4">HlyD family secretion protein</fullName>
    </submittedName>
</protein>
<evidence type="ECO:0000313" key="5">
    <source>
        <dbReference type="Proteomes" id="UP000187261"/>
    </source>
</evidence>
<reference evidence="5" key="1">
    <citation type="submission" date="2016-10" db="EMBL/GenBank/DDBJ databases">
        <authorList>
            <person name="Varghese N."/>
            <person name="Submissions S."/>
        </authorList>
    </citation>
    <scope>NUCLEOTIDE SEQUENCE [LARGE SCALE GENOMIC DNA]</scope>
    <source>
        <strain evidence="5">DSM 19482</strain>
    </source>
</reference>
<dbReference type="EMBL" id="FTPU01000024">
    <property type="protein sequence ID" value="SIT97483.1"/>
    <property type="molecule type" value="Genomic_DNA"/>
</dbReference>
<dbReference type="InterPro" id="IPR058625">
    <property type="entry name" value="MdtA-like_BSH"/>
</dbReference>
<dbReference type="PANTHER" id="PTHR30438">
    <property type="entry name" value="36 KDA ANTIGEN-RELATED"/>
    <property type="match status" value="1"/>
</dbReference>
<sequence>MKNFIKNYWAVFIPLFVLAVALIYLLKNKSSDTDNNAVIGMVDADFVDVSASLPGRVISLLVKEGDEVKEGQVVAQLQTSEIETIQAQVSDAVVIAQNQLDKVNRGVEPEVLASAKNLQQIAQQQMDLMSKTYSRFQNLYAEGVVSGQERDVVFFKYKAAQKELETASLNVQLLQRGNNKELKNSAQALLNQAKSSEKLAEQIKDNNSIKAPASGKISTLISNQGEMVNAGYPMMTIQKDHSFFVKFNLRQNQINKIEKGSVVTMKIPGCTPETIKGKVAELAPALGYADWVPEKQNGEFELRTFQIKVRPENPNAVKGLRSGMTAQLVLD</sequence>
<dbReference type="OrthoDB" id="9793801at2"/>
<keyword evidence="1" id="KW-0175">Coiled coil</keyword>